<sequence length="125" mass="14744">MASWEEDENEICNDDGFIYKRRKRQEEVVSTLLKAPVTAVVVDLEAGLKQRKKRTIAKLKDRYKKEILQWELLSNTLRELEQRTQQHQQQASSFRDETTDSSSHNQLIEPRLQSQLDHHLSQVIN</sequence>
<comment type="caution">
    <text evidence="2">The sequence shown here is derived from an EMBL/GenBank/DDBJ whole genome shotgun (WGS) entry which is preliminary data.</text>
</comment>
<dbReference type="EMBL" id="JABWDY010011834">
    <property type="protein sequence ID" value="KAF5199524.1"/>
    <property type="molecule type" value="Genomic_DNA"/>
</dbReference>
<evidence type="ECO:0000256" key="1">
    <source>
        <dbReference type="SAM" id="MobiDB-lite"/>
    </source>
</evidence>
<dbReference type="PANTHER" id="PTHR35737">
    <property type="entry name" value="CRYPTIC LOCI REGULATOR"/>
    <property type="match status" value="1"/>
</dbReference>
<evidence type="ECO:0000313" key="3">
    <source>
        <dbReference type="Proteomes" id="UP000554482"/>
    </source>
</evidence>
<reference evidence="2 3" key="1">
    <citation type="submission" date="2020-06" db="EMBL/GenBank/DDBJ databases">
        <title>Transcriptomic and genomic resources for Thalictrum thalictroides and T. hernandezii: Facilitating candidate gene discovery in an emerging model plant lineage.</title>
        <authorList>
            <person name="Arias T."/>
            <person name="Riano-Pachon D.M."/>
            <person name="Di Stilio V.S."/>
        </authorList>
    </citation>
    <scope>NUCLEOTIDE SEQUENCE [LARGE SCALE GENOMIC DNA]</scope>
    <source>
        <strain evidence="3">cv. WT478/WT964</strain>
        <tissue evidence="2">Leaves</tissue>
    </source>
</reference>
<dbReference type="AlphaFoldDB" id="A0A7J6WQ84"/>
<dbReference type="OrthoDB" id="1930051at2759"/>
<evidence type="ECO:0000313" key="2">
    <source>
        <dbReference type="EMBL" id="KAF5199524.1"/>
    </source>
</evidence>
<name>A0A7J6WQ84_THATH</name>
<feature type="region of interest" description="Disordered" evidence="1">
    <location>
        <begin position="81"/>
        <end position="104"/>
    </location>
</feature>
<gene>
    <name evidence="2" type="ORF">FRX31_010889</name>
</gene>
<organism evidence="2 3">
    <name type="scientific">Thalictrum thalictroides</name>
    <name type="common">Rue-anemone</name>
    <name type="synonym">Anemone thalictroides</name>
    <dbReference type="NCBI Taxonomy" id="46969"/>
    <lineage>
        <taxon>Eukaryota</taxon>
        <taxon>Viridiplantae</taxon>
        <taxon>Streptophyta</taxon>
        <taxon>Embryophyta</taxon>
        <taxon>Tracheophyta</taxon>
        <taxon>Spermatophyta</taxon>
        <taxon>Magnoliopsida</taxon>
        <taxon>Ranunculales</taxon>
        <taxon>Ranunculaceae</taxon>
        <taxon>Thalictroideae</taxon>
        <taxon>Thalictrum</taxon>
    </lineage>
</organism>
<dbReference type="Proteomes" id="UP000554482">
    <property type="component" value="Unassembled WGS sequence"/>
</dbReference>
<proteinExistence type="predicted"/>
<protein>
    <submittedName>
        <fullName evidence="2">Uncharacterized protein</fullName>
    </submittedName>
</protein>
<accession>A0A7J6WQ84</accession>
<keyword evidence="3" id="KW-1185">Reference proteome</keyword>
<dbReference type="PANTHER" id="PTHR35737:SF1">
    <property type="entry name" value="CRYPTIC LOCI REGULATOR"/>
    <property type="match status" value="1"/>
</dbReference>